<dbReference type="Proteomes" id="UP000664357">
    <property type="component" value="Unassembled WGS sequence"/>
</dbReference>
<dbReference type="EMBL" id="JAFREL020000007">
    <property type="protein sequence ID" value="MEO1772995.1"/>
    <property type="molecule type" value="Genomic_DNA"/>
</dbReference>
<dbReference type="Gene3D" id="3.90.550.10">
    <property type="entry name" value="Spore Coat Polysaccharide Biosynthesis Protein SpsA, Chain A"/>
    <property type="match status" value="1"/>
</dbReference>
<comment type="caution">
    <text evidence="1">The sequence shown here is derived from an EMBL/GenBank/DDBJ whole genome shotgun (WGS) entry which is preliminary data.</text>
</comment>
<proteinExistence type="predicted"/>
<dbReference type="RefSeq" id="WP_207705080.1">
    <property type="nucleotide sequence ID" value="NZ_JAFREL020000007.1"/>
</dbReference>
<name>A0ABV0EWF3_9ENTE</name>
<protein>
    <recommendedName>
        <fullName evidence="3">N-acylneuraminate cytidylyltransferase</fullName>
    </recommendedName>
</protein>
<organism evidence="1 2">
    <name type="scientific">Candidatus Enterococcus ferrettii</name>
    <dbReference type="NCBI Taxonomy" id="2815324"/>
    <lineage>
        <taxon>Bacteria</taxon>
        <taxon>Bacillati</taxon>
        <taxon>Bacillota</taxon>
        <taxon>Bacilli</taxon>
        <taxon>Lactobacillales</taxon>
        <taxon>Enterococcaceae</taxon>
        <taxon>Enterococcus</taxon>
    </lineage>
</organism>
<sequence length="246" mass="28073">MNILFTICGRAGSKGLANKNLKKLANKPLVGYALSLINLFGEANPAVNYEIGLNTDSEALINLVESINENVKLVQRKPELATDVVGKIEVIRDTFINLSENKDSYDFIIDLDITSPLRTLCDLENLVYSHSNNQDKDVYFSVVPSRRNPYFNMVKEVGDKVSIVNKSTFTARQQAPRVFDMNASMYSFKPDFLLNSHYIFSGEVGMIQMKDYLILDIDSEEDFEWLNFLFPKFLEDSHELLKVYKN</sequence>
<dbReference type="PANTHER" id="PTHR21485:SF6">
    <property type="entry name" value="N-ACYLNEURAMINATE CYTIDYLYLTRANSFERASE-RELATED"/>
    <property type="match status" value="1"/>
</dbReference>
<dbReference type="InterPro" id="IPR003329">
    <property type="entry name" value="Cytidylyl_trans"/>
</dbReference>
<reference evidence="1 2" key="1">
    <citation type="submission" date="2021-03" db="EMBL/GenBank/DDBJ databases">
        <authorList>
            <person name="Gilmore M.S."/>
            <person name="Schwartzman J."/>
            <person name="Van Tyne D."/>
            <person name="Martin M."/>
            <person name="Earl A.M."/>
            <person name="Manson A.L."/>
            <person name="Straub T."/>
            <person name="Salamzade R."/>
            <person name="Saavedra J."/>
            <person name="Lebreton F."/>
            <person name="Prichula J."/>
            <person name="Schaufler K."/>
            <person name="Gaca A."/>
            <person name="Sgardioli B."/>
            <person name="Wagenaar J."/>
            <person name="Strong T."/>
        </authorList>
    </citation>
    <scope>NUCLEOTIDE SEQUENCE [LARGE SCALE GENOMIC DNA]</scope>
    <source>
        <strain evidence="1 2">665A</strain>
    </source>
</reference>
<evidence type="ECO:0000313" key="2">
    <source>
        <dbReference type="Proteomes" id="UP000664357"/>
    </source>
</evidence>
<dbReference type="InterPro" id="IPR029044">
    <property type="entry name" value="Nucleotide-diphossugar_trans"/>
</dbReference>
<gene>
    <name evidence="1" type="ORF">JZO67_004978</name>
</gene>
<evidence type="ECO:0000313" key="1">
    <source>
        <dbReference type="EMBL" id="MEO1772995.1"/>
    </source>
</evidence>
<dbReference type="Pfam" id="PF02348">
    <property type="entry name" value="CTP_transf_3"/>
    <property type="match status" value="1"/>
</dbReference>
<dbReference type="CDD" id="cd02513">
    <property type="entry name" value="CMP-NeuAc_Synthase"/>
    <property type="match status" value="1"/>
</dbReference>
<dbReference type="SUPFAM" id="SSF53448">
    <property type="entry name" value="Nucleotide-diphospho-sugar transferases"/>
    <property type="match status" value="1"/>
</dbReference>
<accession>A0ABV0EWF3</accession>
<dbReference type="InterPro" id="IPR050793">
    <property type="entry name" value="CMP-NeuNAc_synthase"/>
</dbReference>
<evidence type="ECO:0008006" key="3">
    <source>
        <dbReference type="Google" id="ProtNLM"/>
    </source>
</evidence>
<dbReference type="PANTHER" id="PTHR21485">
    <property type="entry name" value="HAD SUPERFAMILY MEMBERS CMAS AND KDSC"/>
    <property type="match status" value="1"/>
</dbReference>
<keyword evidence="2" id="KW-1185">Reference proteome</keyword>
<reference evidence="1 2" key="2">
    <citation type="submission" date="2024-02" db="EMBL/GenBank/DDBJ databases">
        <title>The Genome Sequence of Enterococcus sp. DIV0159.</title>
        <authorList>
            <person name="Earl A."/>
            <person name="Manson A."/>
            <person name="Gilmore M."/>
            <person name="Sanders J."/>
            <person name="Shea T."/>
            <person name="Howe W."/>
            <person name="Livny J."/>
            <person name="Cuomo C."/>
            <person name="Neafsey D."/>
            <person name="Birren B."/>
        </authorList>
    </citation>
    <scope>NUCLEOTIDE SEQUENCE [LARGE SCALE GENOMIC DNA]</scope>
    <source>
        <strain evidence="1 2">665A</strain>
    </source>
</reference>